<keyword evidence="1" id="KW-0812">Transmembrane</keyword>
<keyword evidence="1" id="KW-1133">Transmembrane helix</keyword>
<dbReference type="Proteomes" id="UP000268093">
    <property type="component" value="Unassembled WGS sequence"/>
</dbReference>
<keyword evidence="1" id="KW-0472">Membrane</keyword>
<name>A0A433D1U6_9FUNG</name>
<accession>A0A433D1U6</accession>
<sequence length="76" mass="8913">MTVAPRMFHPLNMIRGFYHFDGLGQLIQRTPSTRQARRLVIYGIARSFSFLCALGWTLDLRPVVLPMWALKCLLWY</sequence>
<evidence type="ECO:0000256" key="1">
    <source>
        <dbReference type="SAM" id="Phobius"/>
    </source>
</evidence>
<gene>
    <name evidence="2" type="ORF">BC936DRAFT_148993</name>
</gene>
<evidence type="ECO:0000313" key="2">
    <source>
        <dbReference type="EMBL" id="RUP44801.1"/>
    </source>
</evidence>
<keyword evidence="3" id="KW-1185">Reference proteome</keyword>
<organism evidence="2 3">
    <name type="scientific">Jimgerdemannia flammicorona</name>
    <dbReference type="NCBI Taxonomy" id="994334"/>
    <lineage>
        <taxon>Eukaryota</taxon>
        <taxon>Fungi</taxon>
        <taxon>Fungi incertae sedis</taxon>
        <taxon>Mucoromycota</taxon>
        <taxon>Mucoromycotina</taxon>
        <taxon>Endogonomycetes</taxon>
        <taxon>Endogonales</taxon>
        <taxon>Endogonaceae</taxon>
        <taxon>Jimgerdemannia</taxon>
    </lineage>
</organism>
<comment type="caution">
    <text evidence="2">The sequence shown here is derived from an EMBL/GenBank/DDBJ whole genome shotgun (WGS) entry which is preliminary data.</text>
</comment>
<protein>
    <submittedName>
        <fullName evidence="2">Uncharacterized protein</fullName>
    </submittedName>
</protein>
<reference evidence="2 3" key="1">
    <citation type="journal article" date="2018" name="New Phytol.">
        <title>Phylogenomics of Endogonaceae and evolution of mycorrhizas within Mucoromycota.</title>
        <authorList>
            <person name="Chang Y."/>
            <person name="Desiro A."/>
            <person name="Na H."/>
            <person name="Sandor L."/>
            <person name="Lipzen A."/>
            <person name="Clum A."/>
            <person name="Barry K."/>
            <person name="Grigoriev I.V."/>
            <person name="Martin F.M."/>
            <person name="Stajich J.E."/>
            <person name="Smith M.E."/>
            <person name="Bonito G."/>
            <person name="Spatafora J.W."/>
        </authorList>
    </citation>
    <scope>NUCLEOTIDE SEQUENCE [LARGE SCALE GENOMIC DNA]</scope>
    <source>
        <strain evidence="2 3">GMNB39</strain>
    </source>
</reference>
<feature type="transmembrane region" description="Helical" evidence="1">
    <location>
        <begin position="39"/>
        <end position="58"/>
    </location>
</feature>
<dbReference type="AlphaFoldDB" id="A0A433D1U6"/>
<proteinExistence type="predicted"/>
<dbReference type="EMBL" id="RBNI01008313">
    <property type="protein sequence ID" value="RUP44801.1"/>
    <property type="molecule type" value="Genomic_DNA"/>
</dbReference>
<evidence type="ECO:0000313" key="3">
    <source>
        <dbReference type="Proteomes" id="UP000268093"/>
    </source>
</evidence>